<evidence type="ECO:0000313" key="5">
    <source>
        <dbReference type="EMBL" id="SVC62202.1"/>
    </source>
</evidence>
<dbReference type="EC" id="5.2.1.8" evidence="1"/>
<keyword evidence="3" id="KW-0413">Isomerase</keyword>
<dbReference type="Pfam" id="PF00160">
    <property type="entry name" value="Pro_isomerase"/>
    <property type="match status" value="1"/>
</dbReference>
<name>A0A382NR50_9ZZZZ</name>
<dbReference type="PRINTS" id="PR00153">
    <property type="entry name" value="CSAPPISMRASE"/>
</dbReference>
<dbReference type="GO" id="GO:0006457">
    <property type="term" value="P:protein folding"/>
    <property type="evidence" value="ECO:0007669"/>
    <property type="project" value="InterPro"/>
</dbReference>
<dbReference type="PROSITE" id="PS50072">
    <property type="entry name" value="CSA_PPIASE_2"/>
    <property type="match status" value="1"/>
</dbReference>
<feature type="non-terminal residue" evidence="5">
    <location>
        <position position="92"/>
    </location>
</feature>
<gene>
    <name evidence="5" type="ORF">METZ01_LOCUS315056</name>
</gene>
<evidence type="ECO:0000259" key="4">
    <source>
        <dbReference type="PROSITE" id="PS50072"/>
    </source>
</evidence>
<dbReference type="InterPro" id="IPR044665">
    <property type="entry name" value="E_coli_cyclophilin_A-like"/>
</dbReference>
<evidence type="ECO:0000256" key="2">
    <source>
        <dbReference type="ARBA" id="ARBA00023110"/>
    </source>
</evidence>
<dbReference type="InterPro" id="IPR029000">
    <property type="entry name" value="Cyclophilin-like_dom_sf"/>
</dbReference>
<dbReference type="InterPro" id="IPR002130">
    <property type="entry name" value="Cyclophilin-type_PPIase_dom"/>
</dbReference>
<dbReference type="SUPFAM" id="SSF50891">
    <property type="entry name" value="Cyclophilin-like"/>
    <property type="match status" value="1"/>
</dbReference>
<proteinExistence type="predicted"/>
<protein>
    <recommendedName>
        <fullName evidence="1">peptidylprolyl isomerase</fullName>
        <ecNumber evidence="1">5.2.1.8</ecNumber>
    </recommendedName>
</protein>
<dbReference type="GO" id="GO:0003755">
    <property type="term" value="F:peptidyl-prolyl cis-trans isomerase activity"/>
    <property type="evidence" value="ECO:0007669"/>
    <property type="project" value="UniProtKB-KW"/>
</dbReference>
<sequence length="92" mass="9934">MIMVKITTSMGTVTIELDAVKAPLTVENFLAYVDSGHYDGTIFHRVIPGFVIQGGGMVSGMQEKKTDEPIQNEADNGLKNLSGTICMARTND</sequence>
<dbReference type="Gene3D" id="2.40.100.10">
    <property type="entry name" value="Cyclophilin-like"/>
    <property type="match status" value="1"/>
</dbReference>
<dbReference type="AlphaFoldDB" id="A0A382NR50"/>
<evidence type="ECO:0000256" key="3">
    <source>
        <dbReference type="ARBA" id="ARBA00023235"/>
    </source>
</evidence>
<keyword evidence="2" id="KW-0697">Rotamase</keyword>
<organism evidence="5">
    <name type="scientific">marine metagenome</name>
    <dbReference type="NCBI Taxonomy" id="408172"/>
    <lineage>
        <taxon>unclassified sequences</taxon>
        <taxon>metagenomes</taxon>
        <taxon>ecological metagenomes</taxon>
    </lineage>
</organism>
<dbReference type="EMBL" id="UINC01101415">
    <property type="protein sequence ID" value="SVC62202.1"/>
    <property type="molecule type" value="Genomic_DNA"/>
</dbReference>
<dbReference type="InterPro" id="IPR020892">
    <property type="entry name" value="Cyclophilin-type_PPIase_CS"/>
</dbReference>
<accession>A0A382NR50</accession>
<evidence type="ECO:0000256" key="1">
    <source>
        <dbReference type="ARBA" id="ARBA00013194"/>
    </source>
</evidence>
<feature type="domain" description="PPIase cyclophilin-type" evidence="4">
    <location>
        <begin position="8"/>
        <end position="92"/>
    </location>
</feature>
<reference evidence="5" key="1">
    <citation type="submission" date="2018-05" db="EMBL/GenBank/DDBJ databases">
        <authorList>
            <person name="Lanie J.A."/>
            <person name="Ng W.-L."/>
            <person name="Kazmierczak K.M."/>
            <person name="Andrzejewski T.M."/>
            <person name="Davidsen T.M."/>
            <person name="Wayne K.J."/>
            <person name="Tettelin H."/>
            <person name="Glass J.I."/>
            <person name="Rusch D."/>
            <person name="Podicherti R."/>
            <person name="Tsui H.-C.T."/>
            <person name="Winkler M.E."/>
        </authorList>
    </citation>
    <scope>NUCLEOTIDE SEQUENCE</scope>
</reference>
<dbReference type="PANTHER" id="PTHR43246">
    <property type="entry name" value="PEPTIDYL-PROLYL CIS-TRANS ISOMERASE CYP38, CHLOROPLASTIC"/>
    <property type="match status" value="1"/>
</dbReference>
<dbReference type="PROSITE" id="PS00170">
    <property type="entry name" value="CSA_PPIASE_1"/>
    <property type="match status" value="1"/>
</dbReference>